<sequence length="180" mass="20040">MGIISKRLRWQFLYLLGVLRRLNGPRIGHVDGIPTYSVFLVSAMRHSNPPNLVALLLLARSRRQTKRAIEGPTKYYKAATTRALPVSCRPAGARGCRRTSDQPSLLTFLPPLSPATKTQSPSRLSTQTPESWTVLQVIHDVSPRRIVEDCIGISFAHVQTIYLAIVQCLIMDVSLIKKPA</sequence>
<keyword evidence="2" id="KW-1185">Reference proteome</keyword>
<evidence type="ECO:0000313" key="1">
    <source>
        <dbReference type="EMBL" id="KAK3330201.1"/>
    </source>
</evidence>
<dbReference type="EMBL" id="JAUEDM010000001">
    <property type="protein sequence ID" value="KAK3330201.1"/>
    <property type="molecule type" value="Genomic_DNA"/>
</dbReference>
<evidence type="ECO:0000313" key="2">
    <source>
        <dbReference type="Proteomes" id="UP001283341"/>
    </source>
</evidence>
<protein>
    <submittedName>
        <fullName evidence="1">Uncharacterized protein</fullName>
    </submittedName>
</protein>
<organism evidence="1 2">
    <name type="scientific">Apodospora peruviana</name>
    <dbReference type="NCBI Taxonomy" id="516989"/>
    <lineage>
        <taxon>Eukaryota</taxon>
        <taxon>Fungi</taxon>
        <taxon>Dikarya</taxon>
        <taxon>Ascomycota</taxon>
        <taxon>Pezizomycotina</taxon>
        <taxon>Sordariomycetes</taxon>
        <taxon>Sordariomycetidae</taxon>
        <taxon>Sordariales</taxon>
        <taxon>Lasiosphaeriaceae</taxon>
        <taxon>Apodospora</taxon>
    </lineage>
</organism>
<accession>A0AAE0ITD6</accession>
<comment type="caution">
    <text evidence="1">The sequence shown here is derived from an EMBL/GenBank/DDBJ whole genome shotgun (WGS) entry which is preliminary data.</text>
</comment>
<dbReference type="AlphaFoldDB" id="A0AAE0ITD6"/>
<reference evidence="1" key="1">
    <citation type="journal article" date="2023" name="Mol. Phylogenet. Evol.">
        <title>Genome-scale phylogeny and comparative genomics of the fungal order Sordariales.</title>
        <authorList>
            <person name="Hensen N."/>
            <person name="Bonometti L."/>
            <person name="Westerberg I."/>
            <person name="Brannstrom I.O."/>
            <person name="Guillou S."/>
            <person name="Cros-Aarteil S."/>
            <person name="Calhoun S."/>
            <person name="Haridas S."/>
            <person name="Kuo A."/>
            <person name="Mondo S."/>
            <person name="Pangilinan J."/>
            <person name="Riley R."/>
            <person name="LaButti K."/>
            <person name="Andreopoulos B."/>
            <person name="Lipzen A."/>
            <person name="Chen C."/>
            <person name="Yan M."/>
            <person name="Daum C."/>
            <person name="Ng V."/>
            <person name="Clum A."/>
            <person name="Steindorff A."/>
            <person name="Ohm R.A."/>
            <person name="Martin F."/>
            <person name="Silar P."/>
            <person name="Natvig D.O."/>
            <person name="Lalanne C."/>
            <person name="Gautier V."/>
            <person name="Ament-Velasquez S.L."/>
            <person name="Kruys A."/>
            <person name="Hutchinson M.I."/>
            <person name="Powell A.J."/>
            <person name="Barry K."/>
            <person name="Miller A.N."/>
            <person name="Grigoriev I.V."/>
            <person name="Debuchy R."/>
            <person name="Gladieux P."/>
            <person name="Hiltunen Thoren M."/>
            <person name="Johannesson H."/>
        </authorList>
    </citation>
    <scope>NUCLEOTIDE SEQUENCE</scope>
    <source>
        <strain evidence="1">CBS 118394</strain>
    </source>
</reference>
<reference evidence="1" key="2">
    <citation type="submission" date="2023-06" db="EMBL/GenBank/DDBJ databases">
        <authorList>
            <consortium name="Lawrence Berkeley National Laboratory"/>
            <person name="Haridas S."/>
            <person name="Hensen N."/>
            <person name="Bonometti L."/>
            <person name="Westerberg I."/>
            <person name="Brannstrom I.O."/>
            <person name="Guillou S."/>
            <person name="Cros-Aarteil S."/>
            <person name="Calhoun S."/>
            <person name="Kuo A."/>
            <person name="Mondo S."/>
            <person name="Pangilinan J."/>
            <person name="Riley R."/>
            <person name="Labutti K."/>
            <person name="Andreopoulos B."/>
            <person name="Lipzen A."/>
            <person name="Chen C."/>
            <person name="Yanf M."/>
            <person name="Daum C."/>
            <person name="Ng V."/>
            <person name="Clum A."/>
            <person name="Steindorff A."/>
            <person name="Ohm R."/>
            <person name="Martin F."/>
            <person name="Silar P."/>
            <person name="Natvig D."/>
            <person name="Lalanne C."/>
            <person name="Gautier V."/>
            <person name="Ament-Velasquez S.L."/>
            <person name="Kruys A."/>
            <person name="Hutchinson M.I."/>
            <person name="Powell A.J."/>
            <person name="Barry K."/>
            <person name="Miller A.N."/>
            <person name="Grigoriev I.V."/>
            <person name="Debuchy R."/>
            <person name="Gladieux P."/>
            <person name="Thoren M.H."/>
            <person name="Johannesson H."/>
        </authorList>
    </citation>
    <scope>NUCLEOTIDE SEQUENCE</scope>
    <source>
        <strain evidence="1">CBS 118394</strain>
    </source>
</reference>
<dbReference type="Proteomes" id="UP001283341">
    <property type="component" value="Unassembled WGS sequence"/>
</dbReference>
<proteinExistence type="predicted"/>
<name>A0AAE0ITD6_9PEZI</name>
<gene>
    <name evidence="1" type="ORF">B0H66DRAFT_543070</name>
</gene>